<protein>
    <submittedName>
        <fullName evidence="1">Uncharacterized protein</fullName>
    </submittedName>
</protein>
<sequence>MTVYQLKFKYEFGDSDKNSHIPTIISMKPNPNEILFLALWTEFINLELKLGMYILIKKNGIPLPIAKKTTINNFEIIGSRSISDHTNTKIPEAQGAAIIVYNVPIRKLDK</sequence>
<gene>
    <name evidence="1" type="ORF">LCGC14_2806800</name>
</gene>
<dbReference type="AlphaFoldDB" id="A0A0F9BCE4"/>
<comment type="caution">
    <text evidence="1">The sequence shown here is derived from an EMBL/GenBank/DDBJ whole genome shotgun (WGS) entry which is preliminary data.</text>
</comment>
<proteinExistence type="predicted"/>
<dbReference type="EMBL" id="LAZR01052823">
    <property type="protein sequence ID" value="KKK82096.1"/>
    <property type="molecule type" value="Genomic_DNA"/>
</dbReference>
<evidence type="ECO:0000313" key="1">
    <source>
        <dbReference type="EMBL" id="KKK82096.1"/>
    </source>
</evidence>
<reference evidence="1" key="1">
    <citation type="journal article" date="2015" name="Nature">
        <title>Complex archaea that bridge the gap between prokaryotes and eukaryotes.</title>
        <authorList>
            <person name="Spang A."/>
            <person name="Saw J.H."/>
            <person name="Jorgensen S.L."/>
            <person name="Zaremba-Niedzwiedzka K."/>
            <person name="Martijn J."/>
            <person name="Lind A.E."/>
            <person name="van Eijk R."/>
            <person name="Schleper C."/>
            <person name="Guy L."/>
            <person name="Ettema T.J."/>
        </authorList>
    </citation>
    <scope>NUCLEOTIDE SEQUENCE</scope>
</reference>
<organism evidence="1">
    <name type="scientific">marine sediment metagenome</name>
    <dbReference type="NCBI Taxonomy" id="412755"/>
    <lineage>
        <taxon>unclassified sequences</taxon>
        <taxon>metagenomes</taxon>
        <taxon>ecological metagenomes</taxon>
    </lineage>
</organism>
<name>A0A0F9BCE4_9ZZZZ</name>
<accession>A0A0F9BCE4</accession>